<organism evidence="2 3">
    <name type="scientific">Elysia marginata</name>
    <dbReference type="NCBI Taxonomy" id="1093978"/>
    <lineage>
        <taxon>Eukaryota</taxon>
        <taxon>Metazoa</taxon>
        <taxon>Spiralia</taxon>
        <taxon>Lophotrochozoa</taxon>
        <taxon>Mollusca</taxon>
        <taxon>Gastropoda</taxon>
        <taxon>Heterobranchia</taxon>
        <taxon>Euthyneura</taxon>
        <taxon>Panpulmonata</taxon>
        <taxon>Sacoglossa</taxon>
        <taxon>Placobranchoidea</taxon>
        <taxon>Plakobranchidae</taxon>
        <taxon>Elysia</taxon>
    </lineage>
</organism>
<sequence>MGSLQTFINPCLRNVLNVRWPRWRTMGQEEANVIRIGDKKTELGLVRHSLRKPVSNVTRQALDPQGKRADQNSFGAEALMPSNPPRPTPSPNPFSPLSVAATLGGVGACVAGKIGNKKKR</sequence>
<dbReference type="Proteomes" id="UP000762676">
    <property type="component" value="Unassembled WGS sequence"/>
</dbReference>
<feature type="compositionally biased region" description="Pro residues" evidence="1">
    <location>
        <begin position="82"/>
        <end position="94"/>
    </location>
</feature>
<evidence type="ECO:0000313" key="3">
    <source>
        <dbReference type="Proteomes" id="UP000762676"/>
    </source>
</evidence>
<proteinExistence type="predicted"/>
<dbReference type="AlphaFoldDB" id="A0AAV4HSC4"/>
<accession>A0AAV4HSC4</accession>
<feature type="region of interest" description="Disordered" evidence="1">
    <location>
        <begin position="61"/>
        <end position="96"/>
    </location>
</feature>
<protein>
    <submittedName>
        <fullName evidence="2">Uncharacterized protein</fullName>
    </submittedName>
</protein>
<dbReference type="EMBL" id="BMAT01009180">
    <property type="protein sequence ID" value="GFS00361.1"/>
    <property type="molecule type" value="Genomic_DNA"/>
</dbReference>
<name>A0AAV4HSC4_9GAST</name>
<evidence type="ECO:0000256" key="1">
    <source>
        <dbReference type="SAM" id="MobiDB-lite"/>
    </source>
</evidence>
<keyword evidence="3" id="KW-1185">Reference proteome</keyword>
<reference evidence="2 3" key="1">
    <citation type="journal article" date="2021" name="Elife">
        <title>Chloroplast acquisition without the gene transfer in kleptoplastic sea slugs, Plakobranchus ocellatus.</title>
        <authorList>
            <person name="Maeda T."/>
            <person name="Takahashi S."/>
            <person name="Yoshida T."/>
            <person name="Shimamura S."/>
            <person name="Takaki Y."/>
            <person name="Nagai Y."/>
            <person name="Toyoda A."/>
            <person name="Suzuki Y."/>
            <person name="Arimoto A."/>
            <person name="Ishii H."/>
            <person name="Satoh N."/>
            <person name="Nishiyama T."/>
            <person name="Hasebe M."/>
            <person name="Maruyama T."/>
            <person name="Minagawa J."/>
            <person name="Obokata J."/>
            <person name="Shigenobu S."/>
        </authorList>
    </citation>
    <scope>NUCLEOTIDE SEQUENCE [LARGE SCALE GENOMIC DNA]</scope>
</reference>
<evidence type="ECO:0000313" key="2">
    <source>
        <dbReference type="EMBL" id="GFS00361.1"/>
    </source>
</evidence>
<comment type="caution">
    <text evidence="2">The sequence shown here is derived from an EMBL/GenBank/DDBJ whole genome shotgun (WGS) entry which is preliminary data.</text>
</comment>
<gene>
    <name evidence="2" type="ORF">ElyMa_004552800</name>
</gene>